<sequence>MNHHQRRIISSAPTLASPTPPSSTSSANQNQQPSPKYASSNVIPSPEVVWPPKEDEGFNGAVSVIIESDSEQKIYAFEAQQGFGYAI</sequence>
<feature type="region of interest" description="Disordered" evidence="1">
    <location>
        <begin position="1"/>
        <end position="54"/>
    </location>
</feature>
<dbReference type="AlphaFoldDB" id="A0AAD8K3R2"/>
<reference evidence="2" key="1">
    <citation type="journal article" date="2023" name="bioRxiv">
        <title>Improved chromosome-level genome assembly for marigold (Tagetes erecta).</title>
        <authorList>
            <person name="Jiang F."/>
            <person name="Yuan L."/>
            <person name="Wang S."/>
            <person name="Wang H."/>
            <person name="Xu D."/>
            <person name="Wang A."/>
            <person name="Fan W."/>
        </authorList>
    </citation>
    <scope>NUCLEOTIDE SEQUENCE</scope>
    <source>
        <strain evidence="2">WSJ</strain>
        <tissue evidence="2">Leaf</tissue>
    </source>
</reference>
<feature type="compositionally biased region" description="Low complexity" evidence="1">
    <location>
        <begin position="10"/>
        <end position="35"/>
    </location>
</feature>
<proteinExistence type="predicted"/>
<protein>
    <submittedName>
        <fullName evidence="2">Uncharacterized protein</fullName>
    </submittedName>
</protein>
<accession>A0AAD8K3R2</accession>
<organism evidence="2 3">
    <name type="scientific">Tagetes erecta</name>
    <name type="common">African marigold</name>
    <dbReference type="NCBI Taxonomy" id="13708"/>
    <lineage>
        <taxon>Eukaryota</taxon>
        <taxon>Viridiplantae</taxon>
        <taxon>Streptophyta</taxon>
        <taxon>Embryophyta</taxon>
        <taxon>Tracheophyta</taxon>
        <taxon>Spermatophyta</taxon>
        <taxon>Magnoliopsida</taxon>
        <taxon>eudicotyledons</taxon>
        <taxon>Gunneridae</taxon>
        <taxon>Pentapetalae</taxon>
        <taxon>asterids</taxon>
        <taxon>campanulids</taxon>
        <taxon>Asterales</taxon>
        <taxon>Asteraceae</taxon>
        <taxon>Asteroideae</taxon>
        <taxon>Heliantheae alliance</taxon>
        <taxon>Tageteae</taxon>
        <taxon>Tagetes</taxon>
    </lineage>
</organism>
<dbReference type="EMBL" id="JAUHHV010000008">
    <property type="protein sequence ID" value="KAK1415642.1"/>
    <property type="molecule type" value="Genomic_DNA"/>
</dbReference>
<evidence type="ECO:0000256" key="1">
    <source>
        <dbReference type="SAM" id="MobiDB-lite"/>
    </source>
</evidence>
<evidence type="ECO:0000313" key="3">
    <source>
        <dbReference type="Proteomes" id="UP001229421"/>
    </source>
</evidence>
<name>A0AAD8K3R2_TARER</name>
<gene>
    <name evidence="2" type="ORF">QVD17_31427</name>
</gene>
<comment type="caution">
    <text evidence="2">The sequence shown here is derived from an EMBL/GenBank/DDBJ whole genome shotgun (WGS) entry which is preliminary data.</text>
</comment>
<dbReference type="Proteomes" id="UP001229421">
    <property type="component" value="Unassembled WGS sequence"/>
</dbReference>
<evidence type="ECO:0000313" key="2">
    <source>
        <dbReference type="EMBL" id="KAK1415642.1"/>
    </source>
</evidence>
<keyword evidence="3" id="KW-1185">Reference proteome</keyword>